<keyword evidence="2" id="KW-1185">Reference proteome</keyword>
<accession>A0A5C2S4S2</accession>
<name>A0A5C2S4S2_9APHY</name>
<dbReference type="EMBL" id="ML122274">
    <property type="protein sequence ID" value="RPD58530.1"/>
    <property type="molecule type" value="Genomic_DNA"/>
</dbReference>
<evidence type="ECO:0000313" key="1">
    <source>
        <dbReference type="EMBL" id="RPD58530.1"/>
    </source>
</evidence>
<dbReference type="Proteomes" id="UP000313359">
    <property type="component" value="Unassembled WGS sequence"/>
</dbReference>
<organism evidence="1 2">
    <name type="scientific">Lentinus tigrinus ALCF2SS1-6</name>
    <dbReference type="NCBI Taxonomy" id="1328759"/>
    <lineage>
        <taxon>Eukaryota</taxon>
        <taxon>Fungi</taxon>
        <taxon>Dikarya</taxon>
        <taxon>Basidiomycota</taxon>
        <taxon>Agaricomycotina</taxon>
        <taxon>Agaricomycetes</taxon>
        <taxon>Polyporales</taxon>
        <taxon>Polyporaceae</taxon>
        <taxon>Lentinus</taxon>
    </lineage>
</organism>
<proteinExistence type="predicted"/>
<dbReference type="AlphaFoldDB" id="A0A5C2S4S2"/>
<evidence type="ECO:0000313" key="2">
    <source>
        <dbReference type="Proteomes" id="UP000313359"/>
    </source>
</evidence>
<protein>
    <submittedName>
        <fullName evidence="1">Uncharacterized protein</fullName>
    </submittedName>
</protein>
<dbReference type="SUPFAM" id="SSF52047">
    <property type="entry name" value="RNI-like"/>
    <property type="match status" value="1"/>
</dbReference>
<dbReference type="OrthoDB" id="2741136at2759"/>
<gene>
    <name evidence="1" type="ORF">L227DRAFT_612650</name>
</gene>
<sequence>MTTVHQADEVAATPLTFVDLEDNHTSDDWSPIMCDAGRESAEEDYSAPGYDSAGNTSPGPPTTYCPPIPIELWRSIFHYVRLHSQHHAAQMPLFCKTLQVEAEAALYSTPHLPSMRAALTFAHTISAASRLGRWVRMISFAPWPDSKAPLYTNRFYGDPNTIDRPPDPRKCRIIGTGLENLRRLTSIVVCDRTALRTIAAVFDKTGIGLLRVTGDPLVLDEPTVAFLKTQRRLEELRLYHHYGEDFEVLGVRRVRVLSCPYRLLSGLDLRQISHLTHLNVTSVMSEGEIAGIIQVLGPQLVSLRLEQNVWKQKGRLYPTNGHAWDKCPLLKFLHVRHCQSHANSMYYLSDDAFDASNLPPALETLVWSAAWTRARTHHLYPDEKKREEIRHFAEAVLRASGSLRSVIYEWSGEAFYKCFLLESGEWREIPTISEEADDEVWTEVR</sequence>
<reference evidence="1" key="1">
    <citation type="journal article" date="2018" name="Genome Biol. Evol.">
        <title>Genomics and development of Lentinus tigrinus, a white-rot wood-decaying mushroom with dimorphic fruiting bodies.</title>
        <authorList>
            <person name="Wu B."/>
            <person name="Xu Z."/>
            <person name="Knudson A."/>
            <person name="Carlson A."/>
            <person name="Chen N."/>
            <person name="Kovaka S."/>
            <person name="LaButti K."/>
            <person name="Lipzen A."/>
            <person name="Pennachio C."/>
            <person name="Riley R."/>
            <person name="Schakwitz W."/>
            <person name="Umezawa K."/>
            <person name="Ohm R.A."/>
            <person name="Grigoriev I.V."/>
            <person name="Nagy L.G."/>
            <person name="Gibbons J."/>
            <person name="Hibbett D."/>
        </authorList>
    </citation>
    <scope>NUCLEOTIDE SEQUENCE [LARGE SCALE GENOMIC DNA]</scope>
    <source>
        <strain evidence="1">ALCF2SS1-6</strain>
    </source>
</reference>